<evidence type="ECO:0000256" key="1">
    <source>
        <dbReference type="ARBA" id="ARBA00004196"/>
    </source>
</evidence>
<organism evidence="6 7">
    <name type="scientific">Thermosporothrix hazakensis</name>
    <dbReference type="NCBI Taxonomy" id="644383"/>
    <lineage>
        <taxon>Bacteria</taxon>
        <taxon>Bacillati</taxon>
        <taxon>Chloroflexota</taxon>
        <taxon>Ktedonobacteria</taxon>
        <taxon>Ktedonobacterales</taxon>
        <taxon>Thermosporotrichaceae</taxon>
        <taxon>Thermosporothrix</taxon>
    </lineage>
</organism>
<dbReference type="GO" id="GO:0015833">
    <property type="term" value="P:peptide transport"/>
    <property type="evidence" value="ECO:0007669"/>
    <property type="project" value="TreeGrafter"/>
</dbReference>
<accession>A0A326UB28</accession>
<comment type="caution">
    <text evidence="6">The sequence shown here is derived from an EMBL/GenBank/DDBJ whole genome shotgun (WGS) entry which is preliminary data.</text>
</comment>
<evidence type="ECO:0000256" key="3">
    <source>
        <dbReference type="ARBA" id="ARBA00022448"/>
    </source>
</evidence>
<dbReference type="Gene3D" id="3.90.76.10">
    <property type="entry name" value="Dipeptide-binding Protein, Domain 1"/>
    <property type="match status" value="1"/>
</dbReference>
<dbReference type="Gene3D" id="3.10.105.10">
    <property type="entry name" value="Dipeptide-binding Protein, Domain 3"/>
    <property type="match status" value="1"/>
</dbReference>
<evidence type="ECO:0000313" key="6">
    <source>
        <dbReference type="EMBL" id="PZW33062.1"/>
    </source>
</evidence>
<evidence type="ECO:0000259" key="5">
    <source>
        <dbReference type="Pfam" id="PF00496"/>
    </source>
</evidence>
<dbReference type="InterPro" id="IPR039424">
    <property type="entry name" value="SBP_5"/>
</dbReference>
<sequence>MHGKRKTYHTGPLVALFCLIGPLLMLSACSPWERLVKAPADKQVLTLPQTGITDFDTLDPALAHDDASIRAVQMLYTGLVQYNDKMEIVPQLAQSWKQESDGVTWTFQLKKNLTFSNGKPLTSKDVAYSLERALKPETQSTVAPLYLDLLKDSDKLLAGTIDTLLDDSIKTPDDGTIVLIAKEPAAYFLDRLTLPSASVVNKELIDKYGAKFVDHLAEGAGAGPFVVSKYVRGQSITFVPNQHYYNTKPQLQKVVFSIYHSPEEAYNAYLKKSVDIAPLPFSRYTQDKGREDFHQVKQLWTNYYTMNYLAKPFQNIRIRQAFALALDKKAIADQIWQGSVIPTNHIIPEGMPGYNPDLLGPDGTQNLSGNAQKAKELLQQGLKEEQLSRLEPVTLSYATGNKQLEQEAQEIVKQWQSVLNVTVKAEGLDYNTLLDRITATTHNSQGLQIWGLSWVGEYASPQNWLTYQFGTKAFNNNMNYGVTPQQKELQQKLAQADKESNPESRMQTYKQAEQQLVNDVAWIPMEQFTSTFLRTPYIVGMPDTPSGIIPPDSWSNIYRVEPA</sequence>
<dbReference type="CDD" id="cd08504">
    <property type="entry name" value="PBP2_OppA"/>
    <property type="match status" value="1"/>
</dbReference>
<dbReference type="Pfam" id="PF00496">
    <property type="entry name" value="SBP_bac_5"/>
    <property type="match status" value="1"/>
</dbReference>
<feature type="domain" description="Solute-binding protein family 5" evidence="5">
    <location>
        <begin position="87"/>
        <end position="475"/>
    </location>
</feature>
<proteinExistence type="inferred from homology"/>
<comment type="similarity">
    <text evidence="2">Belongs to the bacterial solute-binding protein 5 family.</text>
</comment>
<dbReference type="Proteomes" id="UP000248806">
    <property type="component" value="Unassembled WGS sequence"/>
</dbReference>
<dbReference type="PANTHER" id="PTHR30290:SF10">
    <property type="entry name" value="PERIPLASMIC OLIGOPEPTIDE-BINDING PROTEIN-RELATED"/>
    <property type="match status" value="1"/>
</dbReference>
<dbReference type="RefSeq" id="WP_111320638.1">
    <property type="nucleotide sequence ID" value="NZ_BIFX01000001.1"/>
</dbReference>
<evidence type="ECO:0000313" key="7">
    <source>
        <dbReference type="Proteomes" id="UP000248806"/>
    </source>
</evidence>
<dbReference type="InterPro" id="IPR030678">
    <property type="entry name" value="Peptide/Ni-bd"/>
</dbReference>
<dbReference type="Gene3D" id="3.40.190.10">
    <property type="entry name" value="Periplasmic binding protein-like II"/>
    <property type="match status" value="1"/>
</dbReference>
<dbReference type="EMBL" id="QKUF01000003">
    <property type="protein sequence ID" value="PZW33062.1"/>
    <property type="molecule type" value="Genomic_DNA"/>
</dbReference>
<dbReference type="PROSITE" id="PS51257">
    <property type="entry name" value="PROKAR_LIPOPROTEIN"/>
    <property type="match status" value="1"/>
</dbReference>
<gene>
    <name evidence="6" type="ORF">EI42_01612</name>
</gene>
<dbReference type="SUPFAM" id="SSF53850">
    <property type="entry name" value="Periplasmic binding protein-like II"/>
    <property type="match status" value="1"/>
</dbReference>
<dbReference type="GO" id="GO:0030313">
    <property type="term" value="C:cell envelope"/>
    <property type="evidence" value="ECO:0007669"/>
    <property type="project" value="UniProtKB-SubCell"/>
</dbReference>
<name>A0A326UB28_THEHA</name>
<dbReference type="OrthoDB" id="9783874at2"/>
<reference evidence="6 7" key="1">
    <citation type="submission" date="2018-06" db="EMBL/GenBank/DDBJ databases">
        <title>Genomic Encyclopedia of Archaeal and Bacterial Type Strains, Phase II (KMG-II): from individual species to whole genera.</title>
        <authorList>
            <person name="Goeker M."/>
        </authorList>
    </citation>
    <scope>NUCLEOTIDE SEQUENCE [LARGE SCALE GENOMIC DNA]</scope>
    <source>
        <strain evidence="6 7">ATCC BAA-1881</strain>
    </source>
</reference>
<evidence type="ECO:0000256" key="2">
    <source>
        <dbReference type="ARBA" id="ARBA00005695"/>
    </source>
</evidence>
<dbReference type="GO" id="GO:1904680">
    <property type="term" value="F:peptide transmembrane transporter activity"/>
    <property type="evidence" value="ECO:0007669"/>
    <property type="project" value="TreeGrafter"/>
</dbReference>
<dbReference type="GO" id="GO:0043190">
    <property type="term" value="C:ATP-binding cassette (ABC) transporter complex"/>
    <property type="evidence" value="ECO:0007669"/>
    <property type="project" value="InterPro"/>
</dbReference>
<dbReference type="AlphaFoldDB" id="A0A326UB28"/>
<dbReference type="PANTHER" id="PTHR30290">
    <property type="entry name" value="PERIPLASMIC BINDING COMPONENT OF ABC TRANSPORTER"/>
    <property type="match status" value="1"/>
</dbReference>
<protein>
    <submittedName>
        <fullName evidence="6">Peptide/nickel transport system substrate-binding protein/oligopeptide transport system substrate-binding protein</fullName>
    </submittedName>
</protein>
<dbReference type="GO" id="GO:0042597">
    <property type="term" value="C:periplasmic space"/>
    <property type="evidence" value="ECO:0007669"/>
    <property type="project" value="UniProtKB-ARBA"/>
</dbReference>
<keyword evidence="4" id="KW-0732">Signal</keyword>
<dbReference type="PIRSF" id="PIRSF002741">
    <property type="entry name" value="MppA"/>
    <property type="match status" value="1"/>
</dbReference>
<evidence type="ECO:0000256" key="4">
    <source>
        <dbReference type="ARBA" id="ARBA00022729"/>
    </source>
</evidence>
<comment type="subcellular location">
    <subcellularLocation>
        <location evidence="1">Cell envelope</location>
    </subcellularLocation>
</comment>
<keyword evidence="3" id="KW-0813">Transport</keyword>
<keyword evidence="7" id="KW-1185">Reference proteome</keyword>
<dbReference type="InterPro" id="IPR000914">
    <property type="entry name" value="SBP_5_dom"/>
</dbReference>